<evidence type="ECO:0000256" key="6">
    <source>
        <dbReference type="ARBA" id="ARBA00023136"/>
    </source>
</evidence>
<keyword evidence="4 8" id="KW-0812">Transmembrane</keyword>
<organism evidence="10 11">
    <name type="scientific">Apiotrichum porosum</name>
    <dbReference type="NCBI Taxonomy" id="105984"/>
    <lineage>
        <taxon>Eukaryota</taxon>
        <taxon>Fungi</taxon>
        <taxon>Dikarya</taxon>
        <taxon>Basidiomycota</taxon>
        <taxon>Agaricomycotina</taxon>
        <taxon>Tremellomycetes</taxon>
        <taxon>Trichosporonales</taxon>
        <taxon>Trichosporonaceae</taxon>
        <taxon>Apiotrichum</taxon>
    </lineage>
</organism>
<dbReference type="EMBL" id="RSCE01000017">
    <property type="protein sequence ID" value="RSH77238.1"/>
    <property type="molecule type" value="Genomic_DNA"/>
</dbReference>
<dbReference type="PANTHER" id="PTHR23511:SF5">
    <property type="entry name" value="MAJOR FACILITATOR-TYPE TRANSPORTER HXNZ-RELATED"/>
    <property type="match status" value="1"/>
</dbReference>
<gene>
    <name evidence="10" type="ORF">EHS24_003546</name>
</gene>
<feature type="transmembrane region" description="Helical" evidence="8">
    <location>
        <begin position="137"/>
        <end position="157"/>
    </location>
</feature>
<sequence>MSDYEEKPIGAKDHHQVVSGPSTSGSVTPPLGDTTVSVNDIDGSKAKHNYNVDTESLISDTTLIAQQEGLKPAFLAKANILNNAIADIGMGRYQYELFFSGGFGWFADNIWLQAVAIVMQSVSYEWEGYPNVRFATLALYAGLICGATFWGITADIIGRRIAWNSTLFIGGLFGICAGAAPNFIVFCTFVALIGFGVGGNLPVDGTMFLEFMPGSHQWLLTLLSLWWAIGQVVASLISWAFIAKYGCVRDSENPPPTGAAWCTKADNSGWRYTYYTLGAMMLFLWALRIYALPVYESPKFLASVGKDHEAVETIHKLAKRNGKTSTLTVEDLQNAAAPYMDDQDRANQAKYDTKFSVWELIKNSMEDVSGDKLKTLFGTKRLAYSTSLIIFCYGAVGLAYPLYNQFLTGYLSKKGAQLGSGSVNDTYSAYTYQAACGVPGSMAAAYLVTWSRAGRKFSMAFFTAGAGVFLFGLTAARNYPTINALTCIAAFMENAFYGVLFGYAPELFPTPVRGTGDALCASFNRITGFFSPIIAIYSAAATTPDGPVFAAAGIFVATGVIMCFLPVETYGRTAL</sequence>
<evidence type="ECO:0000259" key="9">
    <source>
        <dbReference type="PROSITE" id="PS50850"/>
    </source>
</evidence>
<keyword evidence="5 8" id="KW-1133">Transmembrane helix</keyword>
<dbReference type="Proteomes" id="UP000279236">
    <property type="component" value="Unassembled WGS sequence"/>
</dbReference>
<feature type="transmembrane region" description="Helical" evidence="8">
    <location>
        <begin position="382"/>
        <end position="403"/>
    </location>
</feature>
<reference evidence="10 11" key="1">
    <citation type="submission" date="2018-11" db="EMBL/GenBank/DDBJ databases">
        <title>Genome sequence of Apiotrichum porosum DSM 27194.</title>
        <authorList>
            <person name="Aliyu H."/>
            <person name="Gorte O."/>
            <person name="Ochsenreither K."/>
        </authorList>
    </citation>
    <scope>NUCLEOTIDE SEQUENCE [LARGE SCALE GENOMIC DNA]</scope>
    <source>
        <strain evidence="10 11">DSM 27194</strain>
    </source>
</reference>
<keyword evidence="6 8" id="KW-0472">Membrane</keyword>
<evidence type="ECO:0000256" key="1">
    <source>
        <dbReference type="ARBA" id="ARBA00004141"/>
    </source>
</evidence>
<comment type="subcellular location">
    <subcellularLocation>
        <location evidence="1">Membrane</location>
        <topology evidence="1">Multi-pass membrane protein</topology>
    </subcellularLocation>
</comment>
<dbReference type="GO" id="GO:0016020">
    <property type="term" value="C:membrane"/>
    <property type="evidence" value="ECO:0007669"/>
    <property type="project" value="UniProtKB-SubCell"/>
</dbReference>
<evidence type="ECO:0000256" key="2">
    <source>
        <dbReference type="ARBA" id="ARBA00008335"/>
    </source>
</evidence>
<evidence type="ECO:0000256" key="8">
    <source>
        <dbReference type="SAM" id="Phobius"/>
    </source>
</evidence>
<dbReference type="InterPro" id="IPR020846">
    <property type="entry name" value="MFS_dom"/>
</dbReference>
<comment type="similarity">
    <text evidence="2">Belongs to the major facilitator superfamily.</text>
</comment>
<dbReference type="InterPro" id="IPR005828">
    <property type="entry name" value="MFS_sugar_transport-like"/>
</dbReference>
<evidence type="ECO:0000256" key="3">
    <source>
        <dbReference type="ARBA" id="ARBA00022448"/>
    </source>
</evidence>
<dbReference type="RefSeq" id="XP_028472385.1">
    <property type="nucleotide sequence ID" value="XM_028619211.1"/>
</dbReference>
<dbReference type="InterPro" id="IPR036259">
    <property type="entry name" value="MFS_trans_sf"/>
</dbReference>
<feature type="transmembrane region" description="Helical" evidence="8">
    <location>
        <begin position="169"/>
        <end position="198"/>
    </location>
</feature>
<dbReference type="GO" id="GO:0022857">
    <property type="term" value="F:transmembrane transporter activity"/>
    <property type="evidence" value="ECO:0007669"/>
    <property type="project" value="InterPro"/>
</dbReference>
<keyword evidence="3" id="KW-0813">Transport</keyword>
<evidence type="ECO:0000256" key="7">
    <source>
        <dbReference type="SAM" id="MobiDB-lite"/>
    </source>
</evidence>
<proteinExistence type="inferred from homology"/>
<evidence type="ECO:0000256" key="4">
    <source>
        <dbReference type="ARBA" id="ARBA00022692"/>
    </source>
</evidence>
<feature type="transmembrane region" description="Helical" evidence="8">
    <location>
        <begin position="97"/>
        <end position="117"/>
    </location>
</feature>
<keyword evidence="11" id="KW-1185">Reference proteome</keyword>
<feature type="compositionally biased region" description="Low complexity" evidence="7">
    <location>
        <begin position="17"/>
        <end position="30"/>
    </location>
</feature>
<protein>
    <recommendedName>
        <fullName evidence="9">Major facilitator superfamily (MFS) profile domain-containing protein</fullName>
    </recommendedName>
</protein>
<feature type="transmembrane region" description="Helical" evidence="8">
    <location>
        <begin position="482"/>
        <end position="503"/>
    </location>
</feature>
<feature type="transmembrane region" description="Helical" evidence="8">
    <location>
        <begin position="457"/>
        <end position="476"/>
    </location>
</feature>
<dbReference type="AlphaFoldDB" id="A0A427XEG6"/>
<dbReference type="SUPFAM" id="SSF103473">
    <property type="entry name" value="MFS general substrate transporter"/>
    <property type="match status" value="1"/>
</dbReference>
<dbReference type="Gene3D" id="1.20.1250.20">
    <property type="entry name" value="MFS general substrate transporter like domains"/>
    <property type="match status" value="1"/>
</dbReference>
<name>A0A427XEG6_9TREE</name>
<feature type="compositionally biased region" description="Basic and acidic residues" evidence="7">
    <location>
        <begin position="1"/>
        <end position="16"/>
    </location>
</feature>
<feature type="region of interest" description="Disordered" evidence="7">
    <location>
        <begin position="1"/>
        <end position="33"/>
    </location>
</feature>
<feature type="transmembrane region" description="Helical" evidence="8">
    <location>
        <begin position="548"/>
        <end position="567"/>
    </location>
</feature>
<feature type="transmembrane region" description="Helical" evidence="8">
    <location>
        <begin position="218"/>
        <end position="242"/>
    </location>
</feature>
<evidence type="ECO:0000313" key="11">
    <source>
        <dbReference type="Proteomes" id="UP000279236"/>
    </source>
</evidence>
<dbReference type="FunFam" id="1.20.1250.20:FF:000171">
    <property type="entry name" value="MFS general substrate transporter"/>
    <property type="match status" value="1"/>
</dbReference>
<evidence type="ECO:0000256" key="5">
    <source>
        <dbReference type="ARBA" id="ARBA00022989"/>
    </source>
</evidence>
<dbReference type="Pfam" id="PF00083">
    <property type="entry name" value="Sugar_tr"/>
    <property type="match status" value="1"/>
</dbReference>
<dbReference type="PANTHER" id="PTHR23511">
    <property type="entry name" value="SYNAPTIC VESICLE GLYCOPROTEIN 2"/>
    <property type="match status" value="1"/>
</dbReference>
<dbReference type="OrthoDB" id="3936150at2759"/>
<evidence type="ECO:0000313" key="10">
    <source>
        <dbReference type="EMBL" id="RSH77238.1"/>
    </source>
</evidence>
<accession>A0A427XEG6</accession>
<feature type="domain" description="Major facilitator superfamily (MFS) profile" evidence="9">
    <location>
        <begin position="97"/>
        <end position="571"/>
    </location>
</feature>
<comment type="caution">
    <text evidence="10">The sequence shown here is derived from an EMBL/GenBank/DDBJ whole genome shotgun (WGS) entry which is preliminary data.</text>
</comment>
<feature type="transmembrane region" description="Helical" evidence="8">
    <location>
        <begin position="523"/>
        <end position="542"/>
    </location>
</feature>
<dbReference type="PROSITE" id="PS50850">
    <property type="entry name" value="MFS"/>
    <property type="match status" value="1"/>
</dbReference>
<dbReference type="GeneID" id="39588089"/>